<organism evidence="1 2">
    <name type="scientific">Brachionus plicatilis</name>
    <name type="common">Marine rotifer</name>
    <name type="synonym">Brachionus muelleri</name>
    <dbReference type="NCBI Taxonomy" id="10195"/>
    <lineage>
        <taxon>Eukaryota</taxon>
        <taxon>Metazoa</taxon>
        <taxon>Spiralia</taxon>
        <taxon>Gnathifera</taxon>
        <taxon>Rotifera</taxon>
        <taxon>Eurotatoria</taxon>
        <taxon>Monogononta</taxon>
        <taxon>Pseudotrocha</taxon>
        <taxon>Ploima</taxon>
        <taxon>Brachionidae</taxon>
        <taxon>Brachionus</taxon>
    </lineage>
</organism>
<protein>
    <submittedName>
        <fullName evidence="1">Uncharacterized protein</fullName>
    </submittedName>
</protein>
<proteinExistence type="predicted"/>
<name>A0A3M7Q1J0_BRAPC</name>
<reference evidence="1 2" key="1">
    <citation type="journal article" date="2018" name="Sci. Rep.">
        <title>Genomic signatures of local adaptation to the degree of environmental predictability in rotifers.</title>
        <authorList>
            <person name="Franch-Gras L."/>
            <person name="Hahn C."/>
            <person name="Garcia-Roger E.M."/>
            <person name="Carmona M.J."/>
            <person name="Serra M."/>
            <person name="Gomez A."/>
        </authorList>
    </citation>
    <scope>NUCLEOTIDE SEQUENCE [LARGE SCALE GENOMIC DNA]</scope>
    <source>
        <strain evidence="1">HYR1</strain>
    </source>
</reference>
<dbReference type="Proteomes" id="UP000276133">
    <property type="component" value="Unassembled WGS sequence"/>
</dbReference>
<keyword evidence="2" id="KW-1185">Reference proteome</keyword>
<feature type="non-terminal residue" evidence="1">
    <location>
        <position position="1"/>
    </location>
</feature>
<evidence type="ECO:0000313" key="1">
    <source>
        <dbReference type="EMBL" id="RNA04861.1"/>
    </source>
</evidence>
<gene>
    <name evidence="1" type="ORF">BpHYR1_029431</name>
</gene>
<dbReference type="EMBL" id="REGN01007942">
    <property type="protein sequence ID" value="RNA04861.1"/>
    <property type="molecule type" value="Genomic_DNA"/>
</dbReference>
<dbReference type="AlphaFoldDB" id="A0A3M7Q1J0"/>
<accession>A0A3M7Q1J0</accession>
<comment type="caution">
    <text evidence="1">The sequence shown here is derived from an EMBL/GenBank/DDBJ whole genome shotgun (WGS) entry which is preliminary data.</text>
</comment>
<sequence>YHFENLQSVKIKFVTDCRLKCVLQALFDFFVKNAPCLEIFEFQLNCICLKCRIKKLCSFYTKSFDQFFDLCNFLFKYDSKK</sequence>
<evidence type="ECO:0000313" key="2">
    <source>
        <dbReference type="Proteomes" id="UP000276133"/>
    </source>
</evidence>